<keyword evidence="3 7" id="KW-1134">Transmembrane beta strand</keyword>
<evidence type="ECO:0000256" key="3">
    <source>
        <dbReference type="ARBA" id="ARBA00022452"/>
    </source>
</evidence>
<evidence type="ECO:0000256" key="2">
    <source>
        <dbReference type="ARBA" id="ARBA00022448"/>
    </source>
</evidence>
<dbReference type="SUPFAM" id="SSF49464">
    <property type="entry name" value="Carboxypeptidase regulatory domain-like"/>
    <property type="match status" value="1"/>
</dbReference>
<sequence length="916" mass="103983">MKYTIIILCVLSFNFSFSQNQNDQKISLQYENLSKHDIIKRIEELTNYRFFFLEEWIDDMQLSAQYNNVSIKHILNDIFGSTDINYYITSDNNIILTQNSLINSTLPKDFFNDTETNSSTEEYASPILYTNPSVSENDFDQTVRIGKENGRSKQQTYTLSGYAKNTKTKAPIANLVIVTTDKKISTQTDENGYYRINLPYGVNYIETQGMGLSGSRKRIIMYSNGRFNFNLKDEIEVLDEILIEANRDKNVKEALTGVLQIKTKEIKTVPLVLGERDILKVATTLPGIKTAGEGASGYNVRGGKEDQNLILLDNGVLYNPSHFFGIFSALNPFTSGDVNIYKGNIPSEFGGRLSSVFDIKTKNGNTEKLSAEASIGPVTSNVSMEIPVVKNKSSLMVGARGTYSGWILKSLDDKSLKNSQASFYDLVGKYHHKINENNTIEATGYYSKDAFSITSDSLFSYSNRLMSLKWDHTFNEKHLGNFIVSNSQYKFNIELDGNLDKNFDLGYRVNETEFKIRMKYLMNKKYKFDYGMASKLYTINPGSINPKGTESIVNAVEIPKESALESALYLSGNFELNKKLLLNLGIRYSMYAALGEAEQRIYQDNSPRNIGSLLETKEFGKNEVIKTYGGPEFRMSARYFLGPDLSIKGGINTTYQYIHTLTNNTTVSPTDTWRLSDTNIKPQQATQFSLGIYKNISPYEFSIEGYYKKSKNILDYKVGADLILNETIETEVLQGKGKAYGIEFLMRKTKGRLNGWLGYTYSRSFIKLASEFPEEQVNGGSFFPANYDKPHDISLVTNYKLTKRFSLSSNFTYQTGRPVTFPTGSYILNGVERVLYSDRNEFRIPDYYRLDLGLNIEGNHKIKKLAHSFWNISVYNVLGRNNPYSVFFVTENGKIQAYQSSIFAIPVPTITYNLKF</sequence>
<dbReference type="InterPro" id="IPR012910">
    <property type="entry name" value="Plug_dom"/>
</dbReference>
<keyword evidence="5 7" id="KW-0472">Membrane</keyword>
<name>A0ABU7XY72_9FLAO</name>
<keyword evidence="9" id="KW-0675">Receptor</keyword>
<evidence type="ECO:0000313" key="9">
    <source>
        <dbReference type="EMBL" id="MEF3835349.1"/>
    </source>
</evidence>
<dbReference type="InterPro" id="IPR037066">
    <property type="entry name" value="Plug_dom_sf"/>
</dbReference>
<dbReference type="Gene3D" id="2.60.40.1120">
    <property type="entry name" value="Carboxypeptidase-like, regulatory domain"/>
    <property type="match status" value="1"/>
</dbReference>
<keyword evidence="2 7" id="KW-0813">Transport</keyword>
<dbReference type="Gene3D" id="2.40.170.20">
    <property type="entry name" value="TonB-dependent receptor, beta-barrel domain"/>
    <property type="match status" value="1"/>
</dbReference>
<comment type="similarity">
    <text evidence="7">Belongs to the TonB-dependent receptor family.</text>
</comment>
<keyword evidence="6 7" id="KW-0998">Cell outer membrane</keyword>
<protein>
    <submittedName>
        <fullName evidence="9">TonB-dependent receptor</fullName>
    </submittedName>
</protein>
<evidence type="ECO:0000256" key="4">
    <source>
        <dbReference type="ARBA" id="ARBA00022692"/>
    </source>
</evidence>
<dbReference type="PROSITE" id="PS52016">
    <property type="entry name" value="TONB_DEPENDENT_REC_3"/>
    <property type="match status" value="1"/>
</dbReference>
<comment type="caution">
    <text evidence="9">The sequence shown here is derived from an EMBL/GenBank/DDBJ whole genome shotgun (WGS) entry which is preliminary data.</text>
</comment>
<dbReference type="Gene3D" id="2.170.130.10">
    <property type="entry name" value="TonB-dependent receptor, plug domain"/>
    <property type="match status" value="1"/>
</dbReference>
<dbReference type="InterPro" id="IPR036942">
    <property type="entry name" value="Beta-barrel_TonB_sf"/>
</dbReference>
<dbReference type="InterPro" id="IPR008969">
    <property type="entry name" value="CarboxyPept-like_regulatory"/>
</dbReference>
<gene>
    <name evidence="9" type="ORF">N1F79_19655</name>
</gene>
<evidence type="ECO:0000256" key="6">
    <source>
        <dbReference type="ARBA" id="ARBA00023237"/>
    </source>
</evidence>
<dbReference type="Proteomes" id="UP001337305">
    <property type="component" value="Unassembled WGS sequence"/>
</dbReference>
<reference evidence="9 10" key="1">
    <citation type="submission" date="2022-09" db="EMBL/GenBank/DDBJ databases">
        <title>Genome sequencing of Flavivirga sp. MEBiC05379.</title>
        <authorList>
            <person name="Oh H.-M."/>
            <person name="Kwon K.K."/>
            <person name="Park M.J."/>
            <person name="Yang S.-H."/>
        </authorList>
    </citation>
    <scope>NUCLEOTIDE SEQUENCE [LARGE SCALE GENOMIC DNA]</scope>
    <source>
        <strain evidence="9 10">MEBiC05379</strain>
    </source>
</reference>
<dbReference type="SUPFAM" id="SSF56935">
    <property type="entry name" value="Porins"/>
    <property type="match status" value="1"/>
</dbReference>
<proteinExistence type="inferred from homology"/>
<evidence type="ECO:0000256" key="5">
    <source>
        <dbReference type="ARBA" id="ARBA00023136"/>
    </source>
</evidence>
<keyword evidence="10" id="KW-1185">Reference proteome</keyword>
<accession>A0ABU7XY72</accession>
<dbReference type="InterPro" id="IPR039426">
    <property type="entry name" value="TonB-dep_rcpt-like"/>
</dbReference>
<evidence type="ECO:0000256" key="7">
    <source>
        <dbReference type="PROSITE-ProRule" id="PRU01360"/>
    </source>
</evidence>
<comment type="subcellular location">
    <subcellularLocation>
        <location evidence="1 7">Cell outer membrane</location>
        <topology evidence="1 7">Multi-pass membrane protein</topology>
    </subcellularLocation>
</comment>
<dbReference type="Pfam" id="PF07715">
    <property type="entry name" value="Plug"/>
    <property type="match status" value="1"/>
</dbReference>
<dbReference type="EMBL" id="JAODOP010000004">
    <property type="protein sequence ID" value="MEF3835349.1"/>
    <property type="molecule type" value="Genomic_DNA"/>
</dbReference>
<keyword evidence="4 7" id="KW-0812">Transmembrane</keyword>
<feature type="domain" description="TonB-dependent receptor plug" evidence="8">
    <location>
        <begin position="274"/>
        <end position="351"/>
    </location>
</feature>
<evidence type="ECO:0000256" key="1">
    <source>
        <dbReference type="ARBA" id="ARBA00004571"/>
    </source>
</evidence>
<evidence type="ECO:0000313" key="10">
    <source>
        <dbReference type="Proteomes" id="UP001337305"/>
    </source>
</evidence>
<dbReference type="RefSeq" id="WP_303307638.1">
    <property type="nucleotide sequence ID" value="NZ_JAODOP010000004.1"/>
</dbReference>
<organism evidence="9 10">
    <name type="scientific">Flavivirga spongiicola</name>
    <dbReference type="NCBI Taxonomy" id="421621"/>
    <lineage>
        <taxon>Bacteria</taxon>
        <taxon>Pseudomonadati</taxon>
        <taxon>Bacteroidota</taxon>
        <taxon>Flavobacteriia</taxon>
        <taxon>Flavobacteriales</taxon>
        <taxon>Flavobacteriaceae</taxon>
        <taxon>Flavivirga</taxon>
    </lineage>
</organism>
<evidence type="ECO:0000259" key="8">
    <source>
        <dbReference type="Pfam" id="PF07715"/>
    </source>
</evidence>